<evidence type="ECO:0000313" key="2">
    <source>
        <dbReference type="EMBL" id="MCU6684980.1"/>
    </source>
</evidence>
<dbReference type="PANTHER" id="PTHR40061">
    <property type="entry name" value="SPORULATION PROTEIN YLMC-RELATED"/>
    <property type="match status" value="1"/>
</dbReference>
<feature type="domain" description="PRC-barrel" evidence="1">
    <location>
        <begin position="2"/>
        <end position="78"/>
    </location>
</feature>
<reference evidence="2 3" key="1">
    <citation type="journal article" date="2021" name="ISME Commun">
        <title>Automated analysis of genomic sequences facilitates high-throughput and comprehensive description of bacteria.</title>
        <authorList>
            <person name="Hitch T.C.A."/>
        </authorList>
    </citation>
    <scope>NUCLEOTIDE SEQUENCE [LARGE SCALE GENOMIC DNA]</scope>
    <source>
        <strain evidence="2 3">Sanger_03</strain>
    </source>
</reference>
<evidence type="ECO:0000313" key="3">
    <source>
        <dbReference type="Proteomes" id="UP001652431"/>
    </source>
</evidence>
<dbReference type="InterPro" id="IPR027275">
    <property type="entry name" value="PRC-brl_dom"/>
</dbReference>
<dbReference type="Proteomes" id="UP001652431">
    <property type="component" value="Unassembled WGS sequence"/>
</dbReference>
<protein>
    <submittedName>
        <fullName evidence="2">YlmC/YmxH family sporulation protein</fullName>
    </submittedName>
</protein>
<name>A0ABT2RHW3_9FIRM</name>
<evidence type="ECO:0000259" key="1">
    <source>
        <dbReference type="Pfam" id="PF05239"/>
    </source>
</evidence>
<gene>
    <name evidence="2" type="ORF">OCV99_00165</name>
</gene>
<dbReference type="InterPro" id="IPR011033">
    <property type="entry name" value="PRC_barrel-like_sf"/>
</dbReference>
<proteinExistence type="predicted"/>
<dbReference type="Gene3D" id="2.30.30.240">
    <property type="entry name" value="PRC-barrel domain"/>
    <property type="match status" value="1"/>
</dbReference>
<sequence length="83" mass="9337">MRLCEFEKKEVINACDCKKLGCVSDLIFDECKGCIEAIIVPKSGKWGCLFGDGGEYIIPFSCIKKIGPDIIIVEIHEEKNRQK</sequence>
<dbReference type="SUPFAM" id="SSF50346">
    <property type="entry name" value="PRC-barrel domain"/>
    <property type="match status" value="1"/>
</dbReference>
<dbReference type="PANTHER" id="PTHR40061:SF1">
    <property type="entry name" value="SPORULATION PROTEIN YLMC-RELATED"/>
    <property type="match status" value="1"/>
</dbReference>
<dbReference type="Pfam" id="PF05239">
    <property type="entry name" value="PRC"/>
    <property type="match status" value="1"/>
</dbReference>
<dbReference type="RefSeq" id="WP_158367155.1">
    <property type="nucleotide sequence ID" value="NZ_JAOQJU010000001.1"/>
</dbReference>
<accession>A0ABT2RHW3</accession>
<keyword evidence="3" id="KW-1185">Reference proteome</keyword>
<dbReference type="EMBL" id="JAOQJU010000001">
    <property type="protein sequence ID" value="MCU6684980.1"/>
    <property type="molecule type" value="Genomic_DNA"/>
</dbReference>
<dbReference type="InterPro" id="IPR014238">
    <property type="entry name" value="Spore_YlmC/YmxH"/>
</dbReference>
<dbReference type="NCBIfam" id="TIGR02888">
    <property type="entry name" value="spore_YlmC_YmxH"/>
    <property type="match status" value="1"/>
</dbReference>
<comment type="caution">
    <text evidence="2">The sequence shown here is derived from an EMBL/GenBank/DDBJ whole genome shotgun (WGS) entry which is preliminary data.</text>
</comment>
<organism evidence="2 3">
    <name type="scientific">Dorea acetigenes</name>
    <dbReference type="NCBI Taxonomy" id="2981787"/>
    <lineage>
        <taxon>Bacteria</taxon>
        <taxon>Bacillati</taxon>
        <taxon>Bacillota</taxon>
        <taxon>Clostridia</taxon>
        <taxon>Lachnospirales</taxon>
        <taxon>Lachnospiraceae</taxon>
        <taxon>Dorea</taxon>
    </lineage>
</organism>